<organism evidence="7 8">
    <name type="scientific">Sphingobacterium corticibacter</name>
    <dbReference type="NCBI Taxonomy" id="2171749"/>
    <lineage>
        <taxon>Bacteria</taxon>
        <taxon>Pseudomonadati</taxon>
        <taxon>Bacteroidota</taxon>
        <taxon>Sphingobacteriia</taxon>
        <taxon>Sphingobacteriales</taxon>
        <taxon>Sphingobacteriaceae</taxon>
        <taxon>Sphingobacterium</taxon>
    </lineage>
</organism>
<dbReference type="InterPro" id="IPR000100">
    <property type="entry name" value="RNase_P"/>
</dbReference>
<dbReference type="GO" id="GO:0001682">
    <property type="term" value="P:tRNA 5'-leader removal"/>
    <property type="evidence" value="ECO:0007669"/>
    <property type="project" value="UniProtKB-UniRule"/>
</dbReference>
<dbReference type="AlphaFoldDB" id="A0A2T8HH20"/>
<evidence type="ECO:0000313" key="7">
    <source>
        <dbReference type="EMBL" id="PVH24736.1"/>
    </source>
</evidence>
<protein>
    <recommendedName>
        <fullName evidence="6">Ribonuclease P protein component</fullName>
        <shortName evidence="6">RNase P protein</shortName>
        <shortName evidence="6">RNaseP protein</shortName>
        <ecNumber evidence="6">3.1.26.5</ecNumber>
    </recommendedName>
    <alternativeName>
        <fullName evidence="6">Protein C5</fullName>
    </alternativeName>
</protein>
<comment type="function">
    <text evidence="6">RNaseP catalyzes the removal of the 5'-leader sequence from pre-tRNA to produce the mature 5'-terminus. It can also cleave other RNA substrates such as 4.5S RNA. The protein component plays an auxiliary but essential role in vivo by binding to the 5'-leader sequence and broadening the substrate specificity of the ribozyme.</text>
</comment>
<evidence type="ECO:0000256" key="5">
    <source>
        <dbReference type="ARBA" id="ARBA00022884"/>
    </source>
</evidence>
<gene>
    <name evidence="6" type="primary">rnpA</name>
    <name evidence="7" type="ORF">DC487_11450</name>
</gene>
<evidence type="ECO:0000256" key="4">
    <source>
        <dbReference type="ARBA" id="ARBA00022801"/>
    </source>
</evidence>
<dbReference type="Gene3D" id="3.30.230.10">
    <property type="match status" value="1"/>
</dbReference>
<keyword evidence="8" id="KW-1185">Reference proteome</keyword>
<dbReference type="Proteomes" id="UP000245627">
    <property type="component" value="Unassembled WGS sequence"/>
</dbReference>
<reference evidence="7 8" key="1">
    <citation type="submission" date="2018-04" db="EMBL/GenBank/DDBJ databases">
        <title>Sphingobacterium cortibacter sp. nov.</title>
        <authorList>
            <person name="Li Y."/>
        </authorList>
    </citation>
    <scope>NUCLEOTIDE SEQUENCE [LARGE SCALE GENOMIC DNA]</scope>
    <source>
        <strain evidence="7 8">2c-3</strain>
    </source>
</reference>
<keyword evidence="5 6" id="KW-0694">RNA-binding</keyword>
<evidence type="ECO:0000256" key="6">
    <source>
        <dbReference type="HAMAP-Rule" id="MF_00227"/>
    </source>
</evidence>
<evidence type="ECO:0000256" key="3">
    <source>
        <dbReference type="ARBA" id="ARBA00022759"/>
    </source>
</evidence>
<dbReference type="SUPFAM" id="SSF54211">
    <property type="entry name" value="Ribosomal protein S5 domain 2-like"/>
    <property type="match status" value="1"/>
</dbReference>
<dbReference type="HAMAP" id="MF_00227">
    <property type="entry name" value="RNase_P"/>
    <property type="match status" value="1"/>
</dbReference>
<sequence>MQMNTFKKEERLCSVRLIQSLFHSGSSFVVYPFRVVYRFEKRDVGAAQVLISVSKRRFKLAVTRNSIKRRLREAYRLEKGAKLLPFLDERKWYLAFAIQYIGKQEEAVLSTLREKMITVFKKLQHESDRMDQHLSD</sequence>
<evidence type="ECO:0000256" key="2">
    <source>
        <dbReference type="ARBA" id="ARBA00022722"/>
    </source>
</evidence>
<dbReference type="EC" id="3.1.26.5" evidence="6"/>
<evidence type="ECO:0000256" key="1">
    <source>
        <dbReference type="ARBA" id="ARBA00022694"/>
    </source>
</evidence>
<comment type="subunit">
    <text evidence="6">Consists of a catalytic RNA component (M1 or rnpB) and a protein subunit.</text>
</comment>
<dbReference type="Pfam" id="PF00825">
    <property type="entry name" value="Ribonuclease_P"/>
    <property type="match status" value="1"/>
</dbReference>
<dbReference type="GO" id="GO:0004526">
    <property type="term" value="F:ribonuclease P activity"/>
    <property type="evidence" value="ECO:0007669"/>
    <property type="project" value="UniProtKB-UniRule"/>
</dbReference>
<keyword evidence="2 6" id="KW-0540">Nuclease</keyword>
<proteinExistence type="inferred from homology"/>
<dbReference type="OrthoDB" id="1524972at2"/>
<accession>A0A2T8HH20</accession>
<comment type="caution">
    <text evidence="7">The sequence shown here is derived from an EMBL/GenBank/DDBJ whole genome shotgun (WGS) entry which is preliminary data.</text>
</comment>
<comment type="similarity">
    <text evidence="6">Belongs to the RnpA family.</text>
</comment>
<name>A0A2T8HH20_9SPHI</name>
<keyword evidence="3 6" id="KW-0255">Endonuclease</keyword>
<dbReference type="InterPro" id="IPR014721">
    <property type="entry name" value="Ribsml_uS5_D2-typ_fold_subgr"/>
</dbReference>
<dbReference type="GO" id="GO:0000049">
    <property type="term" value="F:tRNA binding"/>
    <property type="evidence" value="ECO:0007669"/>
    <property type="project" value="UniProtKB-UniRule"/>
</dbReference>
<evidence type="ECO:0000313" key="8">
    <source>
        <dbReference type="Proteomes" id="UP000245627"/>
    </source>
</evidence>
<comment type="catalytic activity">
    <reaction evidence="6">
        <text>Endonucleolytic cleavage of RNA, removing 5'-extranucleotides from tRNA precursor.</text>
        <dbReference type="EC" id="3.1.26.5"/>
    </reaction>
</comment>
<keyword evidence="4 6" id="KW-0378">Hydrolase</keyword>
<dbReference type="InterPro" id="IPR020568">
    <property type="entry name" value="Ribosomal_Su5_D2-typ_SF"/>
</dbReference>
<dbReference type="EMBL" id="QDKG01000004">
    <property type="protein sequence ID" value="PVH24736.1"/>
    <property type="molecule type" value="Genomic_DNA"/>
</dbReference>
<keyword evidence="1 6" id="KW-0819">tRNA processing</keyword>